<reference evidence="14 15" key="1">
    <citation type="submission" date="2019-03" db="EMBL/GenBank/DDBJ databases">
        <title>Genomic Encyclopedia of Type Strains, Phase IV (KMG-IV): sequencing the most valuable type-strain genomes for metagenomic binning, comparative biology and taxonomic classification.</title>
        <authorList>
            <person name="Goeker M."/>
        </authorList>
    </citation>
    <scope>NUCLEOTIDE SEQUENCE [LARGE SCALE GENOMIC DNA]</scope>
    <source>
        <strain evidence="14 15">DSM 103792</strain>
    </source>
</reference>
<evidence type="ECO:0000259" key="13">
    <source>
        <dbReference type="Pfam" id="PF01728"/>
    </source>
</evidence>
<keyword evidence="11" id="KW-0963">Cytoplasm</keyword>
<dbReference type="NCBIfam" id="NF008390">
    <property type="entry name" value="PRK11188.1"/>
    <property type="match status" value="1"/>
</dbReference>
<dbReference type="GO" id="GO:0005737">
    <property type="term" value="C:cytoplasm"/>
    <property type="evidence" value="ECO:0007669"/>
    <property type="project" value="UniProtKB-SubCell"/>
</dbReference>
<dbReference type="Pfam" id="PF01728">
    <property type="entry name" value="FtsJ"/>
    <property type="match status" value="1"/>
</dbReference>
<dbReference type="SUPFAM" id="SSF53335">
    <property type="entry name" value="S-adenosyl-L-methionine-dependent methyltransferases"/>
    <property type="match status" value="1"/>
</dbReference>
<dbReference type="EC" id="2.1.1.166" evidence="6 11"/>
<evidence type="ECO:0000256" key="9">
    <source>
        <dbReference type="ARBA" id="ARBA00042745"/>
    </source>
</evidence>
<dbReference type="Gene3D" id="3.40.50.150">
    <property type="entry name" value="Vaccinia Virus protein VP39"/>
    <property type="match status" value="1"/>
</dbReference>
<dbReference type="GO" id="GO:0008650">
    <property type="term" value="F:rRNA (uridine-2'-O-)-methyltransferase activity"/>
    <property type="evidence" value="ECO:0007669"/>
    <property type="project" value="UniProtKB-UniRule"/>
</dbReference>
<comment type="function">
    <text evidence="5 11">Specifically methylates the uridine in position 2552 of 23S rRNA at the 2'-O position of the ribose in the fully assembled 50S ribosomal subunit.</text>
</comment>
<dbReference type="InterPro" id="IPR015507">
    <property type="entry name" value="rRNA-MeTfrase_E"/>
</dbReference>
<comment type="caution">
    <text evidence="14">The sequence shown here is derived from an EMBL/GenBank/DDBJ whole genome shotgun (WGS) entry which is preliminary data.</text>
</comment>
<evidence type="ECO:0000256" key="12">
    <source>
        <dbReference type="PIRSR" id="PIRSR005461-1"/>
    </source>
</evidence>
<evidence type="ECO:0000256" key="11">
    <source>
        <dbReference type="HAMAP-Rule" id="MF_01547"/>
    </source>
</evidence>
<name>A0A4R6UCX0_9GAMM</name>
<protein>
    <recommendedName>
        <fullName evidence="7 11">Ribosomal RNA large subunit methyltransferase E</fullName>
        <ecNumber evidence="6 11">2.1.1.166</ecNumber>
    </recommendedName>
    <alternativeName>
        <fullName evidence="9 11">23S rRNA Um2552 methyltransferase</fullName>
    </alternativeName>
    <alternativeName>
        <fullName evidence="8 11">rRNA (uridine-2'-O-)-methyltransferase</fullName>
    </alternativeName>
</protein>
<dbReference type="CDD" id="cd02440">
    <property type="entry name" value="AdoMet_MTases"/>
    <property type="match status" value="1"/>
</dbReference>
<gene>
    <name evidence="11" type="primary">rlmE</name>
    <name evidence="11" type="synonym">ftsJ</name>
    <name evidence="11" type="synonym">rrmJ</name>
    <name evidence="14" type="ORF">EV696_12731</name>
</gene>
<evidence type="ECO:0000256" key="6">
    <source>
        <dbReference type="ARBA" id="ARBA00038861"/>
    </source>
</evidence>
<proteinExistence type="inferred from homology"/>
<dbReference type="EMBL" id="SNYM01000027">
    <property type="protein sequence ID" value="TDQ43872.1"/>
    <property type="molecule type" value="Genomic_DNA"/>
</dbReference>
<dbReference type="RefSeq" id="WP_133593497.1">
    <property type="nucleotide sequence ID" value="NZ_CP037953.1"/>
</dbReference>
<feature type="active site" description="Proton acceptor" evidence="11 12">
    <location>
        <position position="161"/>
    </location>
</feature>
<feature type="binding site" evidence="11">
    <location>
        <position position="60"/>
    </location>
    <ligand>
        <name>S-adenosyl-L-methionine</name>
        <dbReference type="ChEBI" id="CHEBI:59789"/>
    </ligand>
</feature>
<dbReference type="PANTHER" id="PTHR10920">
    <property type="entry name" value="RIBOSOMAL RNA METHYLTRANSFERASE"/>
    <property type="match status" value="1"/>
</dbReference>
<sequence length="207" mass="23180">MARSKSSSQWLKRHFDDPYVKQAQKEGWRSRAIYKLKEIDDKDHIVKPGMVVADLGAAPGSWSQYVVQKVGDKGRVFALDILPMDGIAGVDFIQGDFREESVLAAFDAMLEGRAVDLVLSDMAPNMSGMNTVDQPRAMYLLELALEFARAHLKPGGDLVVKMFQGEGSDAYLADLRNTFKNVKIRKPDASRDRSREIFVVARHYTGQ</sequence>
<evidence type="ECO:0000313" key="14">
    <source>
        <dbReference type="EMBL" id="TDQ43872.1"/>
    </source>
</evidence>
<evidence type="ECO:0000256" key="1">
    <source>
        <dbReference type="ARBA" id="ARBA00022552"/>
    </source>
</evidence>
<evidence type="ECO:0000256" key="8">
    <source>
        <dbReference type="ARBA" id="ARBA00041995"/>
    </source>
</evidence>
<keyword evidence="3 11" id="KW-0808">Transferase</keyword>
<comment type="catalytic activity">
    <reaction evidence="10 11">
        <text>uridine(2552) in 23S rRNA + S-adenosyl-L-methionine = 2'-O-methyluridine(2552) in 23S rRNA + S-adenosyl-L-homocysteine + H(+)</text>
        <dbReference type="Rhea" id="RHEA:42720"/>
        <dbReference type="Rhea" id="RHEA-COMP:10202"/>
        <dbReference type="Rhea" id="RHEA-COMP:10203"/>
        <dbReference type="ChEBI" id="CHEBI:15378"/>
        <dbReference type="ChEBI" id="CHEBI:57856"/>
        <dbReference type="ChEBI" id="CHEBI:59789"/>
        <dbReference type="ChEBI" id="CHEBI:65315"/>
        <dbReference type="ChEBI" id="CHEBI:74478"/>
        <dbReference type="EC" id="2.1.1.166"/>
    </reaction>
</comment>
<dbReference type="AlphaFoldDB" id="A0A4R6UCX0"/>
<evidence type="ECO:0000256" key="10">
    <source>
        <dbReference type="ARBA" id="ARBA00048970"/>
    </source>
</evidence>
<keyword evidence="4 11" id="KW-0949">S-adenosyl-L-methionine</keyword>
<evidence type="ECO:0000256" key="5">
    <source>
        <dbReference type="ARBA" id="ARBA00037569"/>
    </source>
</evidence>
<feature type="domain" description="Ribosomal RNA methyltransferase FtsJ" evidence="13">
    <location>
        <begin position="28"/>
        <end position="203"/>
    </location>
</feature>
<evidence type="ECO:0000313" key="15">
    <source>
        <dbReference type="Proteomes" id="UP000295375"/>
    </source>
</evidence>
<keyword evidence="15" id="KW-1185">Reference proteome</keyword>
<keyword evidence="2 11" id="KW-0489">Methyltransferase</keyword>
<evidence type="ECO:0000256" key="4">
    <source>
        <dbReference type="ARBA" id="ARBA00022691"/>
    </source>
</evidence>
<dbReference type="PIRSF" id="PIRSF005461">
    <property type="entry name" value="23S_rRNA_mtase"/>
    <property type="match status" value="1"/>
</dbReference>
<comment type="subcellular location">
    <subcellularLocation>
        <location evidence="11">Cytoplasm</location>
    </subcellularLocation>
</comment>
<keyword evidence="1 11" id="KW-0698">rRNA processing</keyword>
<accession>A0A4R6UCX0</accession>
<feature type="binding site" evidence="11">
    <location>
        <position position="62"/>
    </location>
    <ligand>
        <name>S-adenosyl-L-methionine</name>
        <dbReference type="ChEBI" id="CHEBI:59789"/>
    </ligand>
</feature>
<feature type="binding site" evidence="11">
    <location>
        <position position="121"/>
    </location>
    <ligand>
        <name>S-adenosyl-L-methionine</name>
        <dbReference type="ChEBI" id="CHEBI:59789"/>
    </ligand>
</feature>
<dbReference type="FunFam" id="3.40.50.150:FF:000005">
    <property type="entry name" value="Ribosomal RNA large subunit methyltransferase E"/>
    <property type="match status" value="1"/>
</dbReference>
<dbReference type="Proteomes" id="UP000295375">
    <property type="component" value="Unassembled WGS sequence"/>
</dbReference>
<feature type="binding site" evidence="11">
    <location>
        <position position="96"/>
    </location>
    <ligand>
        <name>S-adenosyl-L-methionine</name>
        <dbReference type="ChEBI" id="CHEBI:59789"/>
    </ligand>
</feature>
<evidence type="ECO:0000256" key="7">
    <source>
        <dbReference type="ARBA" id="ARBA00041129"/>
    </source>
</evidence>
<comment type="similarity">
    <text evidence="11">Belongs to the class I-like SAM-binding methyltransferase superfamily. RNA methyltransferase RlmE family.</text>
</comment>
<evidence type="ECO:0000256" key="2">
    <source>
        <dbReference type="ARBA" id="ARBA00022603"/>
    </source>
</evidence>
<evidence type="ECO:0000256" key="3">
    <source>
        <dbReference type="ARBA" id="ARBA00022679"/>
    </source>
</evidence>
<dbReference type="HAMAP" id="MF_01547">
    <property type="entry name" value="RNA_methyltr_E"/>
    <property type="match status" value="1"/>
</dbReference>
<dbReference type="OrthoDB" id="9790080at2"/>
<dbReference type="InterPro" id="IPR029063">
    <property type="entry name" value="SAM-dependent_MTases_sf"/>
</dbReference>
<dbReference type="PANTHER" id="PTHR10920:SF18">
    <property type="entry name" value="RRNA METHYLTRANSFERASE 2, MITOCHONDRIAL"/>
    <property type="match status" value="1"/>
</dbReference>
<feature type="binding site" evidence="11">
    <location>
        <position position="80"/>
    </location>
    <ligand>
        <name>S-adenosyl-L-methionine</name>
        <dbReference type="ChEBI" id="CHEBI:59789"/>
    </ligand>
</feature>
<organism evidence="14 15">
    <name type="scientific">Permianibacter aggregans</name>
    <dbReference type="NCBI Taxonomy" id="1510150"/>
    <lineage>
        <taxon>Bacteria</taxon>
        <taxon>Pseudomonadati</taxon>
        <taxon>Pseudomonadota</taxon>
        <taxon>Gammaproteobacteria</taxon>
        <taxon>Pseudomonadales</taxon>
        <taxon>Pseudomonadaceae</taxon>
        <taxon>Permianibacter</taxon>
    </lineage>
</organism>
<dbReference type="InterPro" id="IPR002877">
    <property type="entry name" value="RNA_MeTrfase_FtsJ_dom"/>
</dbReference>
<dbReference type="InterPro" id="IPR050082">
    <property type="entry name" value="RNA_methyltr_RlmE"/>
</dbReference>